<name>A0AAU2A5N8_9ACTN</name>
<reference evidence="1" key="1">
    <citation type="submission" date="2022-10" db="EMBL/GenBank/DDBJ databases">
        <title>The complete genomes of actinobacterial strains from the NBC collection.</title>
        <authorList>
            <person name="Joergensen T.S."/>
            <person name="Alvarez Arevalo M."/>
            <person name="Sterndorff E.B."/>
            <person name="Faurdal D."/>
            <person name="Vuksanovic O."/>
            <person name="Mourched A.-S."/>
            <person name="Charusanti P."/>
            <person name="Shaw S."/>
            <person name="Blin K."/>
            <person name="Weber T."/>
        </authorList>
    </citation>
    <scope>NUCLEOTIDE SEQUENCE</scope>
    <source>
        <strain evidence="1">NBC_00093</strain>
    </source>
</reference>
<dbReference type="AlphaFoldDB" id="A0AAU2A5N8"/>
<protein>
    <submittedName>
        <fullName evidence="1">Uncharacterized protein</fullName>
    </submittedName>
</protein>
<gene>
    <name evidence="1" type="ORF">OHA22_28595</name>
</gene>
<accession>A0AAU2A5N8</accession>
<evidence type="ECO:0000313" key="1">
    <source>
        <dbReference type="EMBL" id="WTT19207.1"/>
    </source>
</evidence>
<organism evidence="1">
    <name type="scientific">Streptomyces sp. NBC_00093</name>
    <dbReference type="NCBI Taxonomy" id="2975649"/>
    <lineage>
        <taxon>Bacteria</taxon>
        <taxon>Bacillati</taxon>
        <taxon>Actinomycetota</taxon>
        <taxon>Actinomycetes</taxon>
        <taxon>Kitasatosporales</taxon>
        <taxon>Streptomycetaceae</taxon>
        <taxon>Streptomyces</taxon>
    </lineage>
</organism>
<sequence>MPQKRPTYLELGYSGDFGLTGLTEQLCSLDRPAAGLTIDLPTALAVAARSADGSDGDEAEELGEDARRLLDAGVPLPEEALRTVWLAAAGRVFDPAGRGMDARTWLRSVSDLATDRLRQNKRSYAPPPVSPVRDEDLCEKVAAEIRSLAEELTDAAELPDLARSLEQVVVHADVDLGFRLFLRALKVYAVQVPKERYDRFLGLGERLGYPVAVVRDGLDVDWPPVDTTRRDTSWDFGLSALAGNAHQDWQESTFRRDVRRVADADDSGQSPGTAAALLLEDARRLLDSSLSDGTLTTLWVAVSDAALRIDGRDAMRLVAEVCGERLREAAPAYTPVAPPARTELADTVLREVRETALAVTDQAISPHWQPLPAPEAMAALEQVVGLVDPDLGFRLFLRVLRVLSVQLTRGQYERYEVIGERFGYGEYLVDEVEQLVQYE</sequence>
<proteinExistence type="predicted"/>
<dbReference type="EMBL" id="CP108222">
    <property type="protein sequence ID" value="WTT19207.1"/>
    <property type="molecule type" value="Genomic_DNA"/>
</dbReference>